<dbReference type="Proteomes" id="UP000240569">
    <property type="component" value="Unassembled WGS sequence"/>
</dbReference>
<comment type="caution">
    <text evidence="2">The sequence shown here is derived from an EMBL/GenBank/DDBJ whole genome shotgun (WGS) entry which is preliminary data.</text>
</comment>
<dbReference type="PANTHER" id="PTHR36216">
    <property type="entry name" value="TRANSCRIPTIONAL REGULATOR, TRMB"/>
    <property type="match status" value="1"/>
</dbReference>
<reference evidence="2 3" key="1">
    <citation type="submission" date="2017-04" db="EMBL/GenBank/DDBJ databases">
        <title>Novel microbial lineages endemic to geothermal iron-oxide mats fill important gaps in the evolutionary history of Archaea.</title>
        <authorList>
            <person name="Jay Z.J."/>
            <person name="Beam J.P."/>
            <person name="Dlakic M."/>
            <person name="Rusch D.B."/>
            <person name="Kozubal M.A."/>
            <person name="Inskeep W.P."/>
        </authorList>
    </citation>
    <scope>NUCLEOTIDE SEQUENCE [LARGE SCALE GENOMIC DNA]</scope>
    <source>
        <strain evidence="2">BE_D</strain>
    </source>
</reference>
<proteinExistence type="predicted"/>
<evidence type="ECO:0000313" key="3">
    <source>
        <dbReference type="Proteomes" id="UP000240569"/>
    </source>
</evidence>
<dbReference type="InterPro" id="IPR056504">
    <property type="entry name" value="HTH_HVO_0163_N"/>
</dbReference>
<dbReference type="PANTHER" id="PTHR36216:SF1">
    <property type="entry name" value="HTH ARSR-TYPE DOMAIN-CONTAINING PROTEIN"/>
    <property type="match status" value="1"/>
</dbReference>
<dbReference type="InterPro" id="IPR036390">
    <property type="entry name" value="WH_DNA-bd_sf"/>
</dbReference>
<organism evidence="2 3">
    <name type="scientific">Candidatus Marsarchaeota G1 archaeon BE_D</name>
    <dbReference type="NCBI Taxonomy" id="1978156"/>
    <lineage>
        <taxon>Archaea</taxon>
        <taxon>Candidatus Marsarchaeota</taxon>
        <taxon>Candidatus Marsarchaeota group 1</taxon>
    </lineage>
</organism>
<gene>
    <name evidence="2" type="ORF">B9Q02_03640</name>
</gene>
<dbReference type="EMBL" id="NEXD01000013">
    <property type="protein sequence ID" value="PSN86081.1"/>
    <property type="molecule type" value="Genomic_DNA"/>
</dbReference>
<protein>
    <recommendedName>
        <fullName evidence="1">HVO-0163 N-terminal HTH domain-containing protein</fullName>
    </recommendedName>
</protein>
<dbReference type="InterPro" id="IPR036388">
    <property type="entry name" value="WH-like_DNA-bd_sf"/>
</dbReference>
<sequence length="87" mass="10352">MDKSTREKILEFINAHPGTHLREIQRKLKLGLKTVQYHLYTLEKEGKIVSRRKGLAKGFIQVTFLVKRNAKFWVCYHKNKKGEFCYI</sequence>
<accession>A0A2R6AI85</accession>
<evidence type="ECO:0000313" key="2">
    <source>
        <dbReference type="EMBL" id="PSN86081.1"/>
    </source>
</evidence>
<dbReference type="InterPro" id="IPR011991">
    <property type="entry name" value="ArsR-like_HTH"/>
</dbReference>
<evidence type="ECO:0000259" key="1">
    <source>
        <dbReference type="Pfam" id="PF24266"/>
    </source>
</evidence>
<dbReference type="Gene3D" id="1.10.10.10">
    <property type="entry name" value="Winged helix-like DNA-binding domain superfamily/Winged helix DNA-binding domain"/>
    <property type="match status" value="1"/>
</dbReference>
<dbReference type="CDD" id="cd00090">
    <property type="entry name" value="HTH_ARSR"/>
    <property type="match status" value="1"/>
</dbReference>
<dbReference type="SUPFAM" id="SSF46785">
    <property type="entry name" value="Winged helix' DNA-binding domain"/>
    <property type="match status" value="1"/>
</dbReference>
<feature type="domain" description="HVO-0163 N-terminal HTH" evidence="1">
    <location>
        <begin position="4"/>
        <end position="54"/>
    </location>
</feature>
<dbReference type="Pfam" id="PF24266">
    <property type="entry name" value="HTH_HVO_0163_N"/>
    <property type="match status" value="1"/>
</dbReference>
<name>A0A2R6AI85_9ARCH</name>
<dbReference type="AlphaFoldDB" id="A0A2R6AI85"/>